<evidence type="ECO:0000256" key="7">
    <source>
        <dbReference type="ARBA" id="ARBA00023288"/>
    </source>
</evidence>
<evidence type="ECO:0000256" key="3">
    <source>
        <dbReference type="ARBA" id="ARBA00022475"/>
    </source>
</evidence>
<evidence type="ECO:0000256" key="5">
    <source>
        <dbReference type="ARBA" id="ARBA00023136"/>
    </source>
</evidence>
<evidence type="ECO:0000313" key="8">
    <source>
        <dbReference type="EMBL" id="AML27057.1"/>
    </source>
</evidence>
<sequence length="435" mass="48637">MVTGLVVPLVFLAACGDENTGGNNDGIVKDEEANNGEVAGDITVLIHRTDIVDTAFMEYKERFNETYPDVTVTFEAITDYEGQVSTRMNTDDYGDVLMIPDNVPIEDAPHFFRPLGNTEELSEIYLFADEFAYEGRTYGLPITINSDGILYNQAVFEEAEINSIPATPEEFISALQMIKDNTDAIPLYTNYGDSWPLDQWETNRLAIAGDEQFTNDLPHNKTPFAEGEPHYILYNLMYEVANQGLIEGDPLTTDWELSKQMLADGDVATMVLGSWSYAQVEELAENPEDIQFMPFPYTHEDGTVYATVGPDFNIGINANTDYPAAAEAWVKFFLDESGYWEDEGGISPKASDEFPDFLEAYEELGVEFISNAPARDGEQGLADRVDSSGEVGLWNSRFKEQIIEAGIGNRDESFDDIMNQLNERWQDGRSLEGIE</sequence>
<evidence type="ECO:0000256" key="1">
    <source>
        <dbReference type="ARBA" id="ARBA00008520"/>
    </source>
</evidence>
<protein>
    <submittedName>
        <fullName evidence="8">ABC transporter: solute binding protein</fullName>
    </submittedName>
</protein>
<dbReference type="Pfam" id="PF01547">
    <property type="entry name" value="SBP_bac_1"/>
    <property type="match status" value="1"/>
</dbReference>
<dbReference type="AlphaFoldDB" id="A0A140EH86"/>
<dbReference type="InterPro" id="IPR006059">
    <property type="entry name" value="SBP"/>
</dbReference>
<dbReference type="PANTHER" id="PTHR43649">
    <property type="entry name" value="ARABINOSE-BINDING PROTEIN-RELATED"/>
    <property type="match status" value="1"/>
</dbReference>
<comment type="similarity">
    <text evidence="1">Belongs to the bacterial solute-binding protein 1 family.</text>
</comment>
<evidence type="ECO:0000256" key="4">
    <source>
        <dbReference type="ARBA" id="ARBA00022729"/>
    </source>
</evidence>
<organism evidence="8">
    <name type="scientific">Bacillus sp. N16-5</name>
    <dbReference type="NCBI Taxonomy" id="122631"/>
    <lineage>
        <taxon>Bacteria</taxon>
        <taxon>Bacillati</taxon>
        <taxon>Bacillota</taxon>
        <taxon>Bacilli</taxon>
        <taxon>Bacillales</taxon>
        <taxon>Bacillaceae</taxon>
        <taxon>Bacillus</taxon>
    </lineage>
</organism>
<accession>A0A140EH86</accession>
<keyword evidence="4" id="KW-0732">Signal</keyword>
<keyword evidence="7" id="KW-0449">Lipoprotein</keyword>
<dbReference type="SUPFAM" id="SSF53850">
    <property type="entry name" value="Periplasmic binding protein-like II"/>
    <property type="match status" value="1"/>
</dbReference>
<evidence type="ECO:0000256" key="6">
    <source>
        <dbReference type="ARBA" id="ARBA00023139"/>
    </source>
</evidence>
<dbReference type="InterPro" id="IPR050490">
    <property type="entry name" value="Bact_solute-bd_prot1"/>
</dbReference>
<keyword evidence="6" id="KW-0564">Palmitate</keyword>
<dbReference type="PROSITE" id="PS01037">
    <property type="entry name" value="SBP_BACTERIAL_1"/>
    <property type="match status" value="1"/>
</dbReference>
<dbReference type="InterPro" id="IPR006061">
    <property type="entry name" value="SBP_1_CS"/>
</dbReference>
<proteinExistence type="inferred from homology"/>
<dbReference type="EMBL" id="KU644713">
    <property type="protein sequence ID" value="AML27057.1"/>
    <property type="molecule type" value="Genomic_DNA"/>
</dbReference>
<reference evidence="8" key="1">
    <citation type="journal article" date="2016" name="PLoS ONE">
        <title>A Novel Manno-Oligosaccharide Binding Protein Identified in Alkaliphilic Bacillus sp. N16-5 Is Involved in Mannan Utilization.</title>
        <authorList>
            <person name="Song Y."/>
            <person name="Li J."/>
            <person name="Meng S."/>
            <person name="Yin L."/>
            <person name="Xue Y."/>
            <person name="Ma Y."/>
        </authorList>
    </citation>
    <scope>NUCLEOTIDE SEQUENCE</scope>
    <source>
        <strain evidence="8">N16-5</strain>
    </source>
</reference>
<keyword evidence="3" id="KW-1003">Cell membrane</keyword>
<dbReference type="Gene3D" id="3.40.190.10">
    <property type="entry name" value="Periplasmic binding protein-like II"/>
    <property type="match status" value="2"/>
</dbReference>
<dbReference type="GO" id="GO:0055085">
    <property type="term" value="P:transmembrane transport"/>
    <property type="evidence" value="ECO:0007669"/>
    <property type="project" value="InterPro"/>
</dbReference>
<keyword evidence="5" id="KW-0472">Membrane</keyword>
<dbReference type="PANTHER" id="PTHR43649:SF33">
    <property type="entry name" value="POLYGALACTURONAN_RHAMNOGALACTURONAN-BINDING PROTEIN YTCQ"/>
    <property type="match status" value="1"/>
</dbReference>
<name>A0A140EH86_9BACI</name>
<keyword evidence="2" id="KW-0813">Transport</keyword>
<evidence type="ECO:0000256" key="2">
    <source>
        <dbReference type="ARBA" id="ARBA00022448"/>
    </source>
</evidence>